<feature type="compositionally biased region" description="Basic and acidic residues" evidence="2">
    <location>
        <begin position="214"/>
        <end position="223"/>
    </location>
</feature>
<feature type="compositionally biased region" description="Polar residues" evidence="2">
    <location>
        <begin position="999"/>
        <end position="1021"/>
    </location>
</feature>
<feature type="region of interest" description="Disordered" evidence="2">
    <location>
        <begin position="765"/>
        <end position="810"/>
    </location>
</feature>
<reference evidence="4 5" key="1">
    <citation type="submission" date="2020-05" db="EMBL/GenBank/DDBJ databases">
        <title>Ceratocystis lukuohia genome.</title>
        <authorList>
            <person name="Harrington T.C."/>
            <person name="Kim K."/>
            <person name="Mayers C.G."/>
        </authorList>
    </citation>
    <scope>NUCLEOTIDE SEQUENCE [LARGE SCALE GENOMIC DNA]</scope>
    <source>
        <strain evidence="4 5">C4212</strain>
    </source>
</reference>
<proteinExistence type="predicted"/>
<feature type="compositionally biased region" description="Basic and acidic residues" evidence="2">
    <location>
        <begin position="140"/>
        <end position="158"/>
    </location>
</feature>
<dbReference type="EMBL" id="JABSNW010000003">
    <property type="protein sequence ID" value="KAL2888988.1"/>
    <property type="molecule type" value="Genomic_DNA"/>
</dbReference>
<evidence type="ECO:0000313" key="5">
    <source>
        <dbReference type="Proteomes" id="UP001610728"/>
    </source>
</evidence>
<feature type="compositionally biased region" description="Low complexity" evidence="2">
    <location>
        <begin position="711"/>
        <end position="729"/>
    </location>
</feature>
<feature type="region of interest" description="Disordered" evidence="2">
    <location>
        <begin position="621"/>
        <end position="743"/>
    </location>
</feature>
<feature type="domain" description="Spc7 kinetochore protein" evidence="3">
    <location>
        <begin position="1049"/>
        <end position="1366"/>
    </location>
</feature>
<evidence type="ECO:0000256" key="2">
    <source>
        <dbReference type="SAM" id="MobiDB-lite"/>
    </source>
</evidence>
<feature type="compositionally biased region" description="Polar residues" evidence="2">
    <location>
        <begin position="191"/>
        <end position="211"/>
    </location>
</feature>
<feature type="coiled-coil region" evidence="1">
    <location>
        <begin position="1260"/>
        <end position="1318"/>
    </location>
</feature>
<dbReference type="InterPro" id="IPR040850">
    <property type="entry name" value="Knl1_RWD_C"/>
</dbReference>
<feature type="region of interest" description="Disordered" evidence="2">
    <location>
        <begin position="345"/>
        <end position="373"/>
    </location>
</feature>
<dbReference type="InterPro" id="IPR013253">
    <property type="entry name" value="Spc7_domain"/>
</dbReference>
<dbReference type="GeneID" id="98117306"/>
<dbReference type="Pfam" id="PF18210">
    <property type="entry name" value="Knl1_RWD_C"/>
    <property type="match status" value="1"/>
</dbReference>
<dbReference type="PANTHER" id="PTHR28260:SF1">
    <property type="entry name" value="SPINDLE POLE BODY COMPONENT SPC105"/>
    <property type="match status" value="1"/>
</dbReference>
<feature type="compositionally biased region" description="Acidic residues" evidence="2">
    <location>
        <begin position="258"/>
        <end position="276"/>
    </location>
</feature>
<dbReference type="Pfam" id="PF15402">
    <property type="entry name" value="MELT_2"/>
    <property type="match status" value="7"/>
</dbReference>
<keyword evidence="5" id="KW-1185">Reference proteome</keyword>
<dbReference type="SMART" id="SM00787">
    <property type="entry name" value="Spc7"/>
    <property type="match status" value="1"/>
</dbReference>
<feature type="region of interest" description="Disordered" evidence="2">
    <location>
        <begin position="125"/>
        <end position="165"/>
    </location>
</feature>
<feature type="compositionally biased region" description="Polar residues" evidence="2">
    <location>
        <begin position="636"/>
        <end position="645"/>
    </location>
</feature>
<accession>A0ABR4ML24</accession>
<evidence type="ECO:0000259" key="3">
    <source>
        <dbReference type="SMART" id="SM00787"/>
    </source>
</evidence>
<organism evidence="4 5">
    <name type="scientific">Ceratocystis lukuohia</name>
    <dbReference type="NCBI Taxonomy" id="2019550"/>
    <lineage>
        <taxon>Eukaryota</taxon>
        <taxon>Fungi</taxon>
        <taxon>Dikarya</taxon>
        <taxon>Ascomycota</taxon>
        <taxon>Pezizomycotina</taxon>
        <taxon>Sordariomycetes</taxon>
        <taxon>Hypocreomycetidae</taxon>
        <taxon>Microascales</taxon>
        <taxon>Ceratocystidaceae</taxon>
        <taxon>Ceratocystis</taxon>
    </lineage>
</organism>
<feature type="compositionally biased region" description="Polar residues" evidence="2">
    <location>
        <begin position="983"/>
        <end position="992"/>
    </location>
</feature>
<feature type="compositionally biased region" description="Low complexity" evidence="2">
    <location>
        <begin position="776"/>
        <end position="790"/>
    </location>
</feature>
<dbReference type="Pfam" id="PF08317">
    <property type="entry name" value="Spc7"/>
    <property type="match status" value="1"/>
</dbReference>
<evidence type="ECO:0000313" key="4">
    <source>
        <dbReference type="EMBL" id="KAL2888988.1"/>
    </source>
</evidence>
<feature type="region of interest" description="Disordered" evidence="2">
    <location>
        <begin position="191"/>
        <end position="278"/>
    </location>
</feature>
<dbReference type="RefSeq" id="XP_070860168.1">
    <property type="nucleotide sequence ID" value="XM_071001767.1"/>
</dbReference>
<feature type="compositionally biased region" description="Polar residues" evidence="2">
    <location>
        <begin position="229"/>
        <end position="240"/>
    </location>
</feature>
<feature type="region of interest" description="Disordered" evidence="2">
    <location>
        <begin position="43"/>
        <end position="72"/>
    </location>
</feature>
<dbReference type="Proteomes" id="UP001610728">
    <property type="component" value="Unassembled WGS sequence"/>
</dbReference>
<dbReference type="PANTHER" id="PTHR28260">
    <property type="entry name" value="SPINDLE POLE BODY COMPONENT SPC105"/>
    <property type="match status" value="1"/>
</dbReference>
<gene>
    <name evidence="4" type="ORF">HOO65_030489</name>
</gene>
<protein>
    <submittedName>
        <fullName evidence="4">Spc7 kinetochore protein</fullName>
    </submittedName>
</protein>
<dbReference type="SMART" id="SM01315">
    <property type="entry name" value="Spc7_N"/>
    <property type="match status" value="1"/>
</dbReference>
<feature type="region of interest" description="Disordered" evidence="2">
    <location>
        <begin position="926"/>
        <end position="1022"/>
    </location>
</feature>
<evidence type="ECO:0000256" key="1">
    <source>
        <dbReference type="SAM" id="Coils"/>
    </source>
</evidence>
<name>A0ABR4ML24_9PEZI</name>
<feature type="compositionally biased region" description="Basic residues" evidence="2">
    <location>
        <begin position="928"/>
        <end position="939"/>
    </location>
</feature>
<comment type="caution">
    <text evidence="4">The sequence shown here is derived from an EMBL/GenBank/DDBJ whole genome shotgun (WGS) entry which is preliminary data.</text>
</comment>
<sequence>MLPAGDQTLPAARRIRKSIGSLVRRSDEKENATIDIVENLGVNRKKSRSKSIGPGGLDALKQGTSKRRASLAVPARLPPRSILKPASSLIPEIPPSIKQNKKNTAITSSGSISSSNNVFSIGADPLSNVPEVPQGSKVALRTEEQQQKAARDREERERRAARRKSLANRRVSFAAEATLHTFHEIEYMQDSTASTDHTHQKSSAAASSKNTGRLAEEATDKAQSRTRRSSTGLQPMSSRNNNDDDTMASTVYGSSDSELVEDVEEESSNSDSDADDGTMMSVEVEEMTSASVGSIMESPGLDPDQQDESDTLEKVLRLAARQAGTQRLGDDEEEEEEIIPSFGWAKKPAPKAKPAVSTSTPALDTPTPGDGTQTMDVDMDMDMTTAMGGILRPGQSAAARQNNPQPTEMMDMTMDVTKAVGGILSRQMNEPLVAITHDYSQDEATMEFTTALGAIQSRASSAPGEVDENEDMSMELTTVMGSVLPSALSAAASQRQQTLARVQNEDNTTSAMSMDLDMDMEMTTAMGGILNRRISLPDDDEDAQNDGQTMTMGMDITAAVGRILGTGVSTSLEPEEDETFGMEMTTVLGGILAKSQPAVAPVQDVTDQPLIDLSIAAEAPSELPEISSPFRDPQSPARSYSSSPFKSPERSPPSLLSNTVAMPPSKLAPATAPELSAPDVRVTRSRSRSKSPEKSPPKPVSLRRSTRSRSRSQSPSKPMQQSILPSTTPTAPPPPILNVLDPSPRLVDLGQSAVVAAAPEMPATPMDIETPLKPFNSNALSSPSGSPSLARANRQAAPRVSQNHQDKLTNRPVTSLFQRDPETGNMGPSVVLTPQTRRLSGIGADKSGLGSPRVTAILDMRASLGESGGFVPAVGRGACSVAFESPKAIEREVIEEEVRENAWRMAQKEAEGGEATLNLREMIQSLSPKKRPFSNRKSLHVGSARGLLGKRPAELDSEEEDNEARDGVKRLRGLPASPVKNVRLQQPPSKQETAAGRVSKTTATSGLESPDKQSTATTATTPKRDIAKFSNFLSTSDVTRTGQFDFEELPQLPPKDEGGDRIHLHDFLNMTSIRFMELNTTKRRHTIAPTKMDGSVMDFKADMSLERCVVAGACTVPMLELYQHSCRELKKYISEGRRIVREIETETFEENPPLFREYMSATPEFKALMDNQFKNVKTHARLLSKAMWYEWRMKLQYGIKEGLLRIREGMDDDQALVEKQEGLVASVLPAAVEKQETLTKEKDNIEAFVKEISACDPQELQSARDDLANTTDRIAAKRKEIENLKRELEETEADIASSIEYKKECQEAIVEAERIREECRGWSTVEINALKARVERLEKKHGWAVSAITGTQITMTYLGDIELVFDAAAFQRGQRNRPIDVSYIGSTHASSPQPSTPERSFFVSCIRDHLRCIPQSRTSIGDMLCRAAAAWDKCRAVCDDLRIANTMFPTRVVAPASGTTGIGPADPAPSISVHWSLLISQLDTRVEIAIRLEARLSPDGVDVAVVPDAHIIYGEAFNTAKMLEFWRAKAGDKVCVRAERDKTDKTGWCDVLVDLQARLLARGRKARSA</sequence>
<keyword evidence="1" id="KW-0175">Coiled coil</keyword>
<dbReference type="InterPro" id="IPR033338">
    <property type="entry name" value="Spc105/Spc7"/>
</dbReference>